<evidence type="ECO:0000313" key="2">
    <source>
        <dbReference type="EMBL" id="MDI2091263.1"/>
    </source>
</evidence>
<sequence length="349" mass="39949">MKQKYYQGPITDHFDGKVFTNLIRMPKQRYLNAWDGIKWYFHMITNTWSGLTPHVVQSHPNKTEAGLKVIMIGHASVLLQIQGYNILVDPVWSPRVGPLPFIGKKRVNPPGVPLFHLPHIDAVLITHNHYDHMDIRTLRRLYVRHKPIFFTPLGNDNILKRHISSKMMIHAMDWFDKYVLKEGLKITLWPSYHWSARGICDRNHALWGGFVVASDKYTVYFTGDTSYGDGAIFKQLKTQFPNLDVAVINIGAYAPRSLLKNHHNDPKEAVDIFLDCGAKQALGIHWGTFQLSSEEAYEPVHTLYGVLRNHLLAVDQFIPLRPGQVWCLKEPAIAEVPLDPPTVDVLPKE</sequence>
<dbReference type="InterPro" id="IPR036866">
    <property type="entry name" value="RibonucZ/Hydroxyglut_hydro"/>
</dbReference>
<proteinExistence type="predicted"/>
<name>A0ABT6Q2P9_9PROT</name>
<dbReference type="Proteomes" id="UP001431634">
    <property type="component" value="Unassembled WGS sequence"/>
</dbReference>
<dbReference type="RefSeq" id="WP_281448359.1">
    <property type="nucleotide sequence ID" value="NZ_JASBAO010000001.1"/>
</dbReference>
<evidence type="ECO:0000313" key="3">
    <source>
        <dbReference type="Proteomes" id="UP001431634"/>
    </source>
</evidence>
<dbReference type="InterPro" id="IPR001279">
    <property type="entry name" value="Metallo-B-lactamas"/>
</dbReference>
<dbReference type="EMBL" id="JASBAO010000001">
    <property type="protein sequence ID" value="MDI2091263.1"/>
    <property type="molecule type" value="Genomic_DNA"/>
</dbReference>
<dbReference type="PANTHER" id="PTHR15032:SF4">
    <property type="entry name" value="N-ACYL-PHOSPHATIDYLETHANOLAMINE-HYDROLYZING PHOSPHOLIPASE D"/>
    <property type="match status" value="1"/>
</dbReference>
<reference evidence="2" key="1">
    <citation type="submission" date="2023-05" db="EMBL/GenBank/DDBJ databases">
        <title>Whole genome sequence of Commensalibacter sp.</title>
        <authorList>
            <person name="Charoenyingcharoen P."/>
            <person name="Yukphan P."/>
        </authorList>
    </citation>
    <scope>NUCLEOTIDE SEQUENCE</scope>
    <source>
        <strain evidence="2">TBRC 16381</strain>
    </source>
</reference>
<accession>A0ABT6Q2P9</accession>
<organism evidence="2 3">
    <name type="scientific">Commensalibacter oyaizuii</name>
    <dbReference type="NCBI Taxonomy" id="3043873"/>
    <lineage>
        <taxon>Bacteria</taxon>
        <taxon>Pseudomonadati</taxon>
        <taxon>Pseudomonadota</taxon>
        <taxon>Alphaproteobacteria</taxon>
        <taxon>Acetobacterales</taxon>
        <taxon>Acetobacteraceae</taxon>
    </lineage>
</organism>
<dbReference type="PANTHER" id="PTHR15032">
    <property type="entry name" value="N-ACYL-PHOSPHATIDYLETHANOLAMINE-HYDROLYZING PHOSPHOLIPASE D"/>
    <property type="match status" value="1"/>
</dbReference>
<gene>
    <name evidence="2" type="ORF">QJV27_07755</name>
</gene>
<dbReference type="Pfam" id="PF12706">
    <property type="entry name" value="Lactamase_B_2"/>
    <property type="match status" value="1"/>
</dbReference>
<feature type="domain" description="Metallo-beta-lactamase" evidence="1">
    <location>
        <begin position="84"/>
        <end position="286"/>
    </location>
</feature>
<dbReference type="Gene3D" id="3.60.15.10">
    <property type="entry name" value="Ribonuclease Z/Hydroxyacylglutathione hydrolase-like"/>
    <property type="match status" value="1"/>
</dbReference>
<keyword evidence="3" id="KW-1185">Reference proteome</keyword>
<protein>
    <submittedName>
        <fullName evidence="2">MBL fold metallo-hydrolase</fullName>
    </submittedName>
</protein>
<comment type="caution">
    <text evidence="2">The sequence shown here is derived from an EMBL/GenBank/DDBJ whole genome shotgun (WGS) entry which is preliminary data.</text>
</comment>
<dbReference type="SUPFAM" id="SSF56281">
    <property type="entry name" value="Metallo-hydrolase/oxidoreductase"/>
    <property type="match status" value="1"/>
</dbReference>
<evidence type="ECO:0000259" key="1">
    <source>
        <dbReference type="Pfam" id="PF12706"/>
    </source>
</evidence>